<feature type="region of interest" description="Disordered" evidence="1">
    <location>
        <begin position="1"/>
        <end position="26"/>
    </location>
</feature>
<feature type="compositionally biased region" description="Basic and acidic residues" evidence="1">
    <location>
        <begin position="1"/>
        <end position="13"/>
    </location>
</feature>
<sequence>MDDKADKTKETKRPSSMQQETNIYRESGEALELKRSRLCDLWQDGTISDIEKVKKGSKILEELLMEPTLDEAQIREMYRLLAHSLFVQNPTHHAKVSIVIFQAMLAERGHDEVSAELSKILDSHLQFLETEAGSSAFDALVNLELENQGR</sequence>
<gene>
    <name evidence="2" type="ORF">PoMZ_04296</name>
</gene>
<dbReference type="EMBL" id="CP034206">
    <property type="protein sequence ID" value="QBZ59335.1"/>
    <property type="molecule type" value="Genomic_DNA"/>
</dbReference>
<dbReference type="Proteomes" id="UP000294847">
    <property type="component" value="Chromosome 3"/>
</dbReference>
<feature type="compositionally biased region" description="Polar residues" evidence="1">
    <location>
        <begin position="14"/>
        <end position="24"/>
    </location>
</feature>
<organism evidence="2 3">
    <name type="scientific">Pyricularia oryzae</name>
    <name type="common">Rice blast fungus</name>
    <name type="synonym">Magnaporthe oryzae</name>
    <dbReference type="NCBI Taxonomy" id="318829"/>
    <lineage>
        <taxon>Eukaryota</taxon>
        <taxon>Fungi</taxon>
        <taxon>Dikarya</taxon>
        <taxon>Ascomycota</taxon>
        <taxon>Pezizomycotina</taxon>
        <taxon>Sordariomycetes</taxon>
        <taxon>Sordariomycetidae</taxon>
        <taxon>Magnaporthales</taxon>
        <taxon>Pyriculariaceae</taxon>
        <taxon>Pyricularia</taxon>
    </lineage>
</organism>
<name>A0A4V1C6B8_PYROR</name>
<protein>
    <submittedName>
        <fullName evidence="2">Uncharacterized protein</fullName>
    </submittedName>
</protein>
<dbReference type="AlphaFoldDB" id="A0A4V1C6B8"/>
<proteinExistence type="predicted"/>
<reference evidence="2 3" key="1">
    <citation type="journal article" date="2019" name="Mol. Biol. Evol.">
        <title>Blast fungal genomes show frequent chromosomal changes, gene gains and losses, and effector gene turnover.</title>
        <authorList>
            <person name="Gomez Luciano L.B."/>
            <person name="Jason Tsai I."/>
            <person name="Chuma I."/>
            <person name="Tosa Y."/>
            <person name="Chen Y.H."/>
            <person name="Li J.Y."/>
            <person name="Li M.Y."/>
            <person name="Jade Lu M.Y."/>
            <person name="Nakayashiki H."/>
            <person name="Li W.H."/>
        </authorList>
    </citation>
    <scope>NUCLEOTIDE SEQUENCE [LARGE SCALE GENOMIC DNA]</scope>
    <source>
        <strain evidence="2">MZ5-1-6</strain>
    </source>
</reference>
<evidence type="ECO:0000256" key="1">
    <source>
        <dbReference type="SAM" id="MobiDB-lite"/>
    </source>
</evidence>
<accession>A0A4V1C6B8</accession>
<dbReference type="VEuPathDB" id="FungiDB:M_BR32_EuGene_00048401"/>
<evidence type="ECO:0000313" key="2">
    <source>
        <dbReference type="EMBL" id="QBZ59335.1"/>
    </source>
</evidence>
<evidence type="ECO:0000313" key="3">
    <source>
        <dbReference type="Proteomes" id="UP000294847"/>
    </source>
</evidence>